<sequence length="176" mass="20798">ENHTILNEIVSEQGESANIVNWNCLRMTDLKTMCLKYNIHVKGTKTDLINCLEAFWKEPEINYEPQRVRKEKSVEQNVDEDYDNRKRFLRLLYQAIQEDSKEKAKEAQEYLKLRAFILRVAEEEGWNVAVKIPKPMPSEGDEFKDLLIEARKHAKPYEGQLVSYNHRGWSNKRSNL</sequence>
<proteinExistence type="predicted"/>
<keyword evidence="2" id="KW-1185">Reference proteome</keyword>
<dbReference type="Proteomes" id="UP000789759">
    <property type="component" value="Unassembled WGS sequence"/>
</dbReference>
<dbReference type="InterPro" id="IPR036361">
    <property type="entry name" value="SAP_dom_sf"/>
</dbReference>
<feature type="non-terminal residue" evidence="1">
    <location>
        <position position="1"/>
    </location>
</feature>
<reference evidence="1" key="1">
    <citation type="submission" date="2021-06" db="EMBL/GenBank/DDBJ databases">
        <authorList>
            <person name="Kallberg Y."/>
            <person name="Tangrot J."/>
            <person name="Rosling A."/>
        </authorList>
    </citation>
    <scope>NUCLEOTIDE SEQUENCE</scope>
    <source>
        <strain evidence="1">FL966</strain>
    </source>
</reference>
<dbReference type="EMBL" id="CAJVQA010016071">
    <property type="protein sequence ID" value="CAG8740887.1"/>
    <property type="molecule type" value="Genomic_DNA"/>
</dbReference>
<name>A0A9N9IN19_9GLOM</name>
<dbReference type="AlphaFoldDB" id="A0A9N9IN19"/>
<gene>
    <name evidence="1" type="ORF">CPELLU_LOCUS14080</name>
</gene>
<dbReference type="OrthoDB" id="2482496at2759"/>
<dbReference type="Gene3D" id="1.10.720.30">
    <property type="entry name" value="SAP domain"/>
    <property type="match status" value="1"/>
</dbReference>
<evidence type="ECO:0000313" key="1">
    <source>
        <dbReference type="EMBL" id="CAG8740887.1"/>
    </source>
</evidence>
<protein>
    <submittedName>
        <fullName evidence="1">7890_t:CDS:1</fullName>
    </submittedName>
</protein>
<organism evidence="1 2">
    <name type="scientific">Cetraspora pellucida</name>
    <dbReference type="NCBI Taxonomy" id="1433469"/>
    <lineage>
        <taxon>Eukaryota</taxon>
        <taxon>Fungi</taxon>
        <taxon>Fungi incertae sedis</taxon>
        <taxon>Mucoromycota</taxon>
        <taxon>Glomeromycotina</taxon>
        <taxon>Glomeromycetes</taxon>
        <taxon>Diversisporales</taxon>
        <taxon>Gigasporaceae</taxon>
        <taxon>Cetraspora</taxon>
    </lineage>
</organism>
<comment type="caution">
    <text evidence="1">The sequence shown here is derived from an EMBL/GenBank/DDBJ whole genome shotgun (WGS) entry which is preliminary data.</text>
</comment>
<evidence type="ECO:0000313" key="2">
    <source>
        <dbReference type="Proteomes" id="UP000789759"/>
    </source>
</evidence>
<accession>A0A9N9IN19</accession>